<feature type="region of interest" description="Disordered" evidence="3">
    <location>
        <begin position="1"/>
        <end position="31"/>
    </location>
</feature>
<dbReference type="RefSeq" id="WP_085111203.1">
    <property type="nucleotide sequence ID" value="NZ_JACKSN010000018.1"/>
</dbReference>
<dbReference type="InterPro" id="IPR001375">
    <property type="entry name" value="Peptidase_S9_cat"/>
</dbReference>
<evidence type="ECO:0000313" key="5">
    <source>
        <dbReference type="EMBL" id="ORX00173.1"/>
    </source>
</evidence>
<dbReference type="GO" id="GO:0006508">
    <property type="term" value="P:proteolysis"/>
    <property type="evidence" value="ECO:0007669"/>
    <property type="project" value="InterPro"/>
</dbReference>
<comment type="caution">
    <text evidence="5">The sequence shown here is derived from an EMBL/GenBank/DDBJ whole genome shotgun (WGS) entry which is preliminary data.</text>
</comment>
<dbReference type="Gene3D" id="3.40.50.1820">
    <property type="entry name" value="alpha/beta hydrolase"/>
    <property type="match status" value="1"/>
</dbReference>
<evidence type="ECO:0000313" key="6">
    <source>
        <dbReference type="Proteomes" id="UP000193090"/>
    </source>
</evidence>
<feature type="domain" description="Peptidase S9 prolyl oligopeptidase catalytic" evidence="4">
    <location>
        <begin position="240"/>
        <end position="362"/>
    </location>
</feature>
<comment type="similarity">
    <text evidence="1">Belongs to the AB hydrolase superfamily.</text>
</comment>
<gene>
    <name evidence="5" type="ORF">AWC30_16090</name>
</gene>
<accession>A0A1X2EFL2</accession>
<evidence type="ECO:0000256" key="2">
    <source>
        <dbReference type="ARBA" id="ARBA00022801"/>
    </source>
</evidence>
<sequence>MTTSTSTSPVDPALPVPDVPGGEADSRGLPDRSALTFGQRAVVDVSAVADLGLRTMVASLVGAAMTPPILTTALRGNRADVERENLRFYADLAAEKDPAKSFPAPTDIPRVTSRLANPFAERIARGNVDNISFASTFRPVNPAMRDLWRGLRRNNIVRAQHWHHDDGPRPTLCVIHGFMGSPYLFNGLFFSLPWFYRCGYDVLLFTLPFHGRRAEKFSPFSGFGYFANGMSGFAEAMAQAVHDFRSVIDYLRHTGVERIALTGMSLGGYTSALIASVDDRLEAVVPNVPVVSVQDEVDDWFPANKLFDLGRRLGQIDHDEFAAATAFHSPLNYAPLVPKDRRLIITGLGDRLAPPEQSAMLWEHWDRCALHWFPGNHILHVSQPTYLRRTNRFLRPFMFD</sequence>
<dbReference type="GO" id="GO:0008236">
    <property type="term" value="F:serine-type peptidase activity"/>
    <property type="evidence" value="ECO:0007669"/>
    <property type="project" value="InterPro"/>
</dbReference>
<dbReference type="EMBL" id="LQPZ01000044">
    <property type="protein sequence ID" value="ORX00173.1"/>
    <property type="molecule type" value="Genomic_DNA"/>
</dbReference>
<evidence type="ECO:0000259" key="4">
    <source>
        <dbReference type="Pfam" id="PF00326"/>
    </source>
</evidence>
<proteinExistence type="inferred from homology"/>
<dbReference type="AlphaFoldDB" id="A0A1X2EFL2"/>
<evidence type="ECO:0000256" key="1">
    <source>
        <dbReference type="ARBA" id="ARBA00008645"/>
    </source>
</evidence>
<dbReference type="InterPro" id="IPR050261">
    <property type="entry name" value="FrsA_esterase"/>
</dbReference>
<protein>
    <submittedName>
        <fullName evidence="5">Peptidase</fullName>
    </submittedName>
</protein>
<dbReference type="PANTHER" id="PTHR22946:SF9">
    <property type="entry name" value="POLYKETIDE TRANSFERASE AF380"/>
    <property type="match status" value="1"/>
</dbReference>
<dbReference type="OrthoDB" id="5416778at2"/>
<reference evidence="5 6" key="1">
    <citation type="submission" date="2016-01" db="EMBL/GenBank/DDBJ databases">
        <title>The new phylogeny of the genus Mycobacterium.</title>
        <authorList>
            <person name="Tarcisio F."/>
            <person name="Conor M."/>
            <person name="Antonella G."/>
            <person name="Elisabetta G."/>
            <person name="Giulia F.S."/>
            <person name="Sara T."/>
            <person name="Anna F."/>
            <person name="Clotilde B."/>
            <person name="Roberto B."/>
            <person name="Veronica D.S."/>
            <person name="Fabio R."/>
            <person name="Monica P."/>
            <person name="Olivier J."/>
            <person name="Enrico T."/>
            <person name="Nicola S."/>
        </authorList>
    </citation>
    <scope>NUCLEOTIDE SEQUENCE [LARGE SCALE GENOMIC DNA]</scope>
    <source>
        <strain evidence="5 6">DSM 44153</strain>
    </source>
</reference>
<keyword evidence="6" id="KW-1185">Reference proteome</keyword>
<dbReference type="GO" id="GO:0052689">
    <property type="term" value="F:carboxylic ester hydrolase activity"/>
    <property type="evidence" value="ECO:0007669"/>
    <property type="project" value="UniProtKB-ARBA"/>
</dbReference>
<keyword evidence="2" id="KW-0378">Hydrolase</keyword>
<dbReference type="Proteomes" id="UP000193090">
    <property type="component" value="Unassembled WGS sequence"/>
</dbReference>
<evidence type="ECO:0000256" key="3">
    <source>
        <dbReference type="SAM" id="MobiDB-lite"/>
    </source>
</evidence>
<dbReference type="STRING" id="1798.AWC30_16090"/>
<dbReference type="PANTHER" id="PTHR22946">
    <property type="entry name" value="DIENELACTONE HYDROLASE DOMAIN-CONTAINING PROTEIN-RELATED"/>
    <property type="match status" value="1"/>
</dbReference>
<dbReference type="SUPFAM" id="SSF53474">
    <property type="entry name" value="alpha/beta-Hydrolases"/>
    <property type="match status" value="1"/>
</dbReference>
<dbReference type="Pfam" id="PF00326">
    <property type="entry name" value="Peptidase_S9"/>
    <property type="match status" value="1"/>
</dbReference>
<name>A0A1X2EFL2_9MYCO</name>
<organism evidence="5 6">
    <name type="scientific">Mycolicibacillus trivialis</name>
    <dbReference type="NCBI Taxonomy" id="1798"/>
    <lineage>
        <taxon>Bacteria</taxon>
        <taxon>Bacillati</taxon>
        <taxon>Actinomycetota</taxon>
        <taxon>Actinomycetes</taxon>
        <taxon>Mycobacteriales</taxon>
        <taxon>Mycobacteriaceae</taxon>
        <taxon>Mycolicibacillus</taxon>
    </lineage>
</organism>
<dbReference type="InterPro" id="IPR029058">
    <property type="entry name" value="AB_hydrolase_fold"/>
</dbReference>